<dbReference type="GO" id="GO:0020037">
    <property type="term" value="F:heme binding"/>
    <property type="evidence" value="ECO:0007669"/>
    <property type="project" value="InterPro"/>
</dbReference>
<evidence type="ECO:0000313" key="16">
    <source>
        <dbReference type="EMBL" id="SUS08375.1"/>
    </source>
</evidence>
<keyword evidence="11" id="KW-0408">Iron</keyword>
<evidence type="ECO:0000256" key="14">
    <source>
        <dbReference type="SAM" id="Phobius"/>
    </source>
</evidence>
<dbReference type="PANTHER" id="PTHR10266:SF3">
    <property type="entry name" value="CYTOCHROME C1, HEME PROTEIN, MITOCHONDRIAL"/>
    <property type="match status" value="1"/>
</dbReference>
<dbReference type="PRINTS" id="PR00603">
    <property type="entry name" value="CYTOCHROMEC1"/>
</dbReference>
<evidence type="ECO:0000256" key="6">
    <source>
        <dbReference type="ARBA" id="ARBA00022692"/>
    </source>
</evidence>
<keyword evidence="13 14" id="KW-0472">Membrane</keyword>
<evidence type="ECO:0000256" key="1">
    <source>
        <dbReference type="ARBA" id="ARBA00004273"/>
    </source>
</evidence>
<evidence type="ECO:0000256" key="8">
    <source>
        <dbReference type="ARBA" id="ARBA00022792"/>
    </source>
</evidence>
<dbReference type="SUPFAM" id="SSF81496">
    <property type="entry name" value="Cytochrome c1 subunit of cytochrome bc1 complex (Ubiquinol-cytochrome c reductase), transmembrane anchor"/>
    <property type="match status" value="1"/>
</dbReference>
<keyword evidence="4" id="KW-0349">Heme</keyword>
<keyword evidence="7" id="KW-0479">Metal-binding</keyword>
<dbReference type="InterPro" id="IPR009056">
    <property type="entry name" value="Cyt_c-like_dom"/>
</dbReference>
<protein>
    <submittedName>
        <fullName evidence="16">Cytochrome C</fullName>
    </submittedName>
</protein>
<dbReference type="GO" id="GO:0009055">
    <property type="term" value="F:electron transfer activity"/>
    <property type="evidence" value="ECO:0007669"/>
    <property type="project" value="InterPro"/>
</dbReference>
<name>A0A380TIW0_9ZZZZ</name>
<dbReference type="GO" id="GO:0006122">
    <property type="term" value="P:mitochondrial electron transport, ubiquinol to cytochrome c"/>
    <property type="evidence" value="ECO:0007669"/>
    <property type="project" value="TreeGrafter"/>
</dbReference>
<dbReference type="SUPFAM" id="SSF46626">
    <property type="entry name" value="Cytochrome c"/>
    <property type="match status" value="1"/>
</dbReference>
<dbReference type="GO" id="GO:0046872">
    <property type="term" value="F:metal ion binding"/>
    <property type="evidence" value="ECO:0007669"/>
    <property type="project" value="UniProtKB-KW"/>
</dbReference>
<keyword evidence="6 14" id="KW-0812">Transmembrane</keyword>
<proteinExistence type="inferred from homology"/>
<keyword evidence="8" id="KW-0999">Mitochondrion inner membrane</keyword>
<accession>A0A380TIW0</accession>
<dbReference type="PANTHER" id="PTHR10266">
    <property type="entry name" value="CYTOCHROME C1"/>
    <property type="match status" value="1"/>
</dbReference>
<evidence type="ECO:0000256" key="3">
    <source>
        <dbReference type="ARBA" id="ARBA00022448"/>
    </source>
</evidence>
<dbReference type="InterPro" id="IPR021157">
    <property type="entry name" value="Cyt_c1_TM_anchor_C"/>
</dbReference>
<dbReference type="GO" id="GO:0005743">
    <property type="term" value="C:mitochondrial inner membrane"/>
    <property type="evidence" value="ECO:0007669"/>
    <property type="project" value="UniProtKB-SubCell"/>
</dbReference>
<keyword evidence="5" id="KW-0679">Respiratory chain</keyword>
<keyword evidence="12" id="KW-0496">Mitochondrion</keyword>
<evidence type="ECO:0000256" key="12">
    <source>
        <dbReference type="ARBA" id="ARBA00023128"/>
    </source>
</evidence>
<dbReference type="FunFam" id="1.10.760.10:FF:000011">
    <property type="entry name" value="Cytochrome c1, putative"/>
    <property type="match status" value="1"/>
</dbReference>
<evidence type="ECO:0000256" key="11">
    <source>
        <dbReference type="ARBA" id="ARBA00023004"/>
    </source>
</evidence>
<evidence type="ECO:0000256" key="10">
    <source>
        <dbReference type="ARBA" id="ARBA00022989"/>
    </source>
</evidence>
<comment type="similarity">
    <text evidence="2">Belongs to the cytochrome c family.</text>
</comment>
<comment type="subcellular location">
    <subcellularLocation>
        <location evidence="1">Mitochondrion inner membrane</location>
    </subcellularLocation>
</comment>
<evidence type="ECO:0000259" key="15">
    <source>
        <dbReference type="PROSITE" id="PS51007"/>
    </source>
</evidence>
<evidence type="ECO:0000256" key="9">
    <source>
        <dbReference type="ARBA" id="ARBA00022982"/>
    </source>
</evidence>
<keyword evidence="3" id="KW-0813">Transport</keyword>
<keyword evidence="10 14" id="KW-1133">Transmembrane helix</keyword>
<sequence length="253" mass="27646">MKRKTLAAAFATLLFTTGAAVASEAPKLPAQSWSFSGTFGTFGRPDLQRGFQVYKQICSSCHAAHLLAYRNLTDIGFTPQQVTDFAADFEVEDGPNDEGEMFTRKAVAADRFVKPFPNEAAARAANNGAYPPDLSLMTKARVGGPDYVYALLTGYKEEPPAGFALMEGMHYNEYFPGHQVAMAPPLSEGGVDYADGTTATVEQMAKDVVTFLSWAAEPEMEVRKRLGVKVMIFLVVLTALLFALKRKIWSDVH</sequence>
<dbReference type="Pfam" id="PF02167">
    <property type="entry name" value="Cytochrom_C1"/>
    <property type="match status" value="1"/>
</dbReference>
<gene>
    <name evidence="16" type="ORF">DF3PB_650008</name>
</gene>
<dbReference type="AlphaFoldDB" id="A0A380TIW0"/>
<evidence type="ECO:0000256" key="4">
    <source>
        <dbReference type="ARBA" id="ARBA00022617"/>
    </source>
</evidence>
<dbReference type="Gene3D" id="1.10.760.10">
    <property type="entry name" value="Cytochrome c-like domain"/>
    <property type="match status" value="1"/>
</dbReference>
<dbReference type="PROSITE" id="PS51007">
    <property type="entry name" value="CYTC"/>
    <property type="match status" value="1"/>
</dbReference>
<dbReference type="EMBL" id="UIDG01000612">
    <property type="protein sequence ID" value="SUS08375.1"/>
    <property type="molecule type" value="Genomic_DNA"/>
</dbReference>
<reference evidence="16" key="1">
    <citation type="submission" date="2018-07" db="EMBL/GenBank/DDBJ databases">
        <authorList>
            <person name="Quirk P.G."/>
            <person name="Krulwich T.A."/>
        </authorList>
    </citation>
    <scope>NUCLEOTIDE SEQUENCE</scope>
</reference>
<evidence type="ECO:0000256" key="7">
    <source>
        <dbReference type="ARBA" id="ARBA00022723"/>
    </source>
</evidence>
<keyword evidence="9" id="KW-0249">Electron transport</keyword>
<dbReference type="Gene3D" id="1.20.5.100">
    <property type="entry name" value="Cytochrome c1, transmembrane anchor, C-terminal"/>
    <property type="match status" value="1"/>
</dbReference>
<evidence type="ECO:0000256" key="13">
    <source>
        <dbReference type="ARBA" id="ARBA00023136"/>
    </source>
</evidence>
<feature type="transmembrane region" description="Helical" evidence="14">
    <location>
        <begin position="226"/>
        <end position="244"/>
    </location>
</feature>
<dbReference type="InterPro" id="IPR002326">
    <property type="entry name" value="Cyt_c1"/>
</dbReference>
<evidence type="ECO:0000256" key="2">
    <source>
        <dbReference type="ARBA" id="ARBA00006488"/>
    </source>
</evidence>
<organism evidence="16">
    <name type="scientific">metagenome</name>
    <dbReference type="NCBI Taxonomy" id="256318"/>
    <lineage>
        <taxon>unclassified sequences</taxon>
        <taxon>metagenomes</taxon>
    </lineage>
</organism>
<dbReference type="InterPro" id="IPR036909">
    <property type="entry name" value="Cyt_c-like_dom_sf"/>
</dbReference>
<evidence type="ECO:0000256" key="5">
    <source>
        <dbReference type="ARBA" id="ARBA00022660"/>
    </source>
</evidence>
<feature type="domain" description="Cytochrome c" evidence="15">
    <location>
        <begin position="45"/>
        <end position="216"/>
    </location>
</feature>